<dbReference type="GO" id="GO:0006952">
    <property type="term" value="P:defense response"/>
    <property type="evidence" value="ECO:0007669"/>
    <property type="project" value="InterPro"/>
</dbReference>
<feature type="domain" description="Chemokine interleukin-8-like" evidence="6">
    <location>
        <begin position="9"/>
        <end position="72"/>
    </location>
</feature>
<proteinExistence type="inferred from homology"/>
<evidence type="ECO:0000259" key="6">
    <source>
        <dbReference type="SMART" id="SM00199"/>
    </source>
</evidence>
<dbReference type="Pfam" id="PF00048">
    <property type="entry name" value="IL8"/>
    <property type="match status" value="1"/>
</dbReference>
<dbReference type="InterPro" id="IPR033899">
    <property type="entry name" value="CXC_Chemokine_domain"/>
</dbReference>
<accession>A0A5N5PHF1</accession>
<dbReference type="AlphaFoldDB" id="A0A5N5PHF1"/>
<keyword evidence="3" id="KW-0202">Cytokine</keyword>
<dbReference type="FunFam" id="2.40.50.40:FF:000004">
    <property type="entry name" value="C-X-C motif chemokine"/>
    <property type="match status" value="1"/>
</dbReference>
<comment type="similarity">
    <text evidence="2">Belongs to the intercrine alpha (chemokine CxC) family.</text>
</comment>
<comment type="caution">
    <text evidence="7">The sequence shown here is derived from an EMBL/GenBank/DDBJ whole genome shotgun (WGS) entry which is preliminary data.</text>
</comment>
<dbReference type="InterPro" id="IPR001089">
    <property type="entry name" value="Chemokine_CXC"/>
</dbReference>
<dbReference type="GO" id="GO:0042056">
    <property type="term" value="F:chemoattractant activity"/>
    <property type="evidence" value="ECO:0007669"/>
    <property type="project" value="UniProtKB-ARBA"/>
</dbReference>
<name>A0A5N5PHF1_PANHP</name>
<dbReference type="Gene3D" id="2.40.50.40">
    <property type="match status" value="1"/>
</dbReference>
<evidence type="ECO:0000256" key="2">
    <source>
        <dbReference type="ARBA" id="ARBA00010665"/>
    </source>
</evidence>
<keyword evidence="8" id="KW-1185">Reference proteome</keyword>
<organism evidence="7 8">
    <name type="scientific">Pangasianodon hypophthalmus</name>
    <name type="common">Striped catfish</name>
    <name type="synonym">Helicophagus hypophthalmus</name>
    <dbReference type="NCBI Taxonomy" id="310915"/>
    <lineage>
        <taxon>Eukaryota</taxon>
        <taxon>Metazoa</taxon>
        <taxon>Chordata</taxon>
        <taxon>Craniata</taxon>
        <taxon>Vertebrata</taxon>
        <taxon>Euteleostomi</taxon>
        <taxon>Actinopterygii</taxon>
        <taxon>Neopterygii</taxon>
        <taxon>Teleostei</taxon>
        <taxon>Ostariophysi</taxon>
        <taxon>Siluriformes</taxon>
        <taxon>Pangasiidae</taxon>
        <taxon>Pangasianodon</taxon>
    </lineage>
</organism>
<dbReference type="GO" id="GO:0006955">
    <property type="term" value="P:immune response"/>
    <property type="evidence" value="ECO:0007669"/>
    <property type="project" value="InterPro"/>
</dbReference>
<evidence type="ECO:0000256" key="3">
    <source>
        <dbReference type="ARBA" id="ARBA00022514"/>
    </source>
</evidence>
<sequence>MTEGVPALYHRCQCTDTVAKEISDHRIVKLEIFQPGPHCKDIEVIATLKFRKEIKLCLNPNDKWVQNALKRRNLDHGMLLQ</sequence>
<protein>
    <recommendedName>
        <fullName evidence="6">Chemokine interleukin-8-like domain-containing protein</fullName>
    </recommendedName>
</protein>
<dbReference type="GO" id="GO:0005615">
    <property type="term" value="C:extracellular space"/>
    <property type="evidence" value="ECO:0007669"/>
    <property type="project" value="UniProtKB-KW"/>
</dbReference>
<dbReference type="SUPFAM" id="SSF54117">
    <property type="entry name" value="Interleukin 8-like chemokines"/>
    <property type="match status" value="1"/>
</dbReference>
<keyword evidence="4" id="KW-0964">Secreted</keyword>
<dbReference type="SMART" id="SM00199">
    <property type="entry name" value="SCY"/>
    <property type="match status" value="1"/>
</dbReference>
<reference evidence="7 8" key="1">
    <citation type="submission" date="2019-06" db="EMBL/GenBank/DDBJ databases">
        <title>A chromosome-scale genome assembly of the striped catfish, Pangasianodon hypophthalmus.</title>
        <authorList>
            <person name="Wen M."/>
            <person name="Zahm M."/>
            <person name="Roques C."/>
            <person name="Cabau C."/>
            <person name="Klopp C."/>
            <person name="Donnadieu C."/>
            <person name="Jouanno E."/>
            <person name="Avarre J.-C."/>
            <person name="Campet M."/>
            <person name="Ha T.T.T."/>
            <person name="Dugue R."/>
            <person name="Lampietro C."/>
            <person name="Louis A."/>
            <person name="Herpin A."/>
            <person name="Echchiki A."/>
            <person name="Berthelot C."/>
            <person name="Parey E."/>
            <person name="Roest-Crollius H."/>
            <person name="Braasch I."/>
            <person name="Postlethwait J."/>
            <person name="Bobe J."/>
            <person name="Montfort J."/>
            <person name="Bouchez O."/>
            <person name="Begum T."/>
            <person name="Schartl M."/>
            <person name="Guiguen Y."/>
        </authorList>
    </citation>
    <scope>NUCLEOTIDE SEQUENCE [LARGE SCALE GENOMIC DNA]</scope>
    <source>
        <strain evidence="7 8">Indonesia</strain>
        <tissue evidence="7">Blood</tissue>
    </source>
</reference>
<evidence type="ECO:0000313" key="7">
    <source>
        <dbReference type="EMBL" id="KAB5579110.1"/>
    </source>
</evidence>
<comment type="function">
    <text evidence="5">Ligand for cxcr3.2. Chemotactic for macrophages.</text>
</comment>
<dbReference type="InterPro" id="IPR001811">
    <property type="entry name" value="Chemokine_IL8-like_dom"/>
</dbReference>
<evidence type="ECO:0000313" key="8">
    <source>
        <dbReference type="Proteomes" id="UP000327468"/>
    </source>
</evidence>
<dbReference type="InterPro" id="IPR039809">
    <property type="entry name" value="Chemokine_b/g/d"/>
</dbReference>
<dbReference type="Proteomes" id="UP000327468">
    <property type="component" value="Chromosome 4"/>
</dbReference>
<dbReference type="PANTHER" id="PTHR12015">
    <property type="entry name" value="SMALL INDUCIBLE CYTOKINE A"/>
    <property type="match status" value="1"/>
</dbReference>
<comment type="subcellular location">
    <subcellularLocation>
        <location evidence="1">Secreted</location>
    </subcellularLocation>
</comment>
<evidence type="ECO:0000256" key="1">
    <source>
        <dbReference type="ARBA" id="ARBA00004613"/>
    </source>
</evidence>
<evidence type="ECO:0000256" key="4">
    <source>
        <dbReference type="ARBA" id="ARBA00022525"/>
    </source>
</evidence>
<dbReference type="CDD" id="cd00273">
    <property type="entry name" value="Chemokine_CXC"/>
    <property type="match status" value="1"/>
</dbReference>
<dbReference type="EMBL" id="VFJC01000005">
    <property type="protein sequence ID" value="KAB5579110.1"/>
    <property type="molecule type" value="Genomic_DNA"/>
</dbReference>
<gene>
    <name evidence="7" type="ORF">PHYPO_G00190970</name>
</gene>
<dbReference type="PRINTS" id="PR00437">
    <property type="entry name" value="SMALLCYTKCXC"/>
</dbReference>
<evidence type="ECO:0000256" key="5">
    <source>
        <dbReference type="ARBA" id="ARBA00054901"/>
    </source>
</evidence>
<dbReference type="GO" id="GO:0008009">
    <property type="term" value="F:chemokine activity"/>
    <property type="evidence" value="ECO:0007669"/>
    <property type="project" value="InterPro"/>
</dbReference>
<dbReference type="InterPro" id="IPR036048">
    <property type="entry name" value="Interleukin_8-like_sf"/>
</dbReference>